<sequence>MNNNLVFLEGFLVEKPTLKMSKDGSKKYCNGAISVKGRKKVLETGYYDRTIFNFTAFGKNAERLSNFCDKGTRINLFGELGMNKYVTQENVVNEQGVIEKKEKKHYAIQIACTDFTILSKTQKESSDEEDVNENTEKEGNQNNQSNTNSISSQTEEEYYEENKLSEEEASDMFFDGVFDLDVPF</sequence>
<dbReference type="Gene3D" id="2.40.50.140">
    <property type="entry name" value="Nucleic acid-binding proteins"/>
    <property type="match status" value="1"/>
</dbReference>
<evidence type="ECO:0000256" key="2">
    <source>
        <dbReference type="PROSITE-ProRule" id="PRU00252"/>
    </source>
</evidence>
<proteinExistence type="predicted"/>
<dbReference type="SUPFAM" id="SSF50249">
    <property type="entry name" value="Nucleic acid-binding proteins"/>
    <property type="match status" value="1"/>
</dbReference>
<dbReference type="EMBL" id="JAQNCK010000009">
    <property type="protein sequence ID" value="MDC0827976.1"/>
    <property type="molecule type" value="Genomic_DNA"/>
</dbReference>
<dbReference type="AlphaFoldDB" id="A0AAW6FSL6"/>
<dbReference type="RefSeq" id="WP_195191152.1">
    <property type="nucleotide sequence ID" value="NZ_JADMUL010000011.1"/>
</dbReference>
<comment type="caution">
    <text evidence="4">The sequence shown here is derived from an EMBL/GenBank/DDBJ whole genome shotgun (WGS) entry which is preliminary data.</text>
</comment>
<name>A0AAW6FSL6_9FIRM</name>
<protein>
    <submittedName>
        <fullName evidence="4">Single-stranded DNA-binding protein</fullName>
    </submittedName>
</protein>
<reference evidence="4" key="1">
    <citation type="submission" date="2023-01" db="EMBL/GenBank/DDBJ databases">
        <title>Human gut microbiome strain richness.</title>
        <authorList>
            <person name="Chen-Liaw A."/>
        </authorList>
    </citation>
    <scope>NUCLEOTIDE SEQUENCE</scope>
    <source>
        <strain evidence="4">D55st1_G4_D55t1_190419</strain>
    </source>
</reference>
<dbReference type="CDD" id="cd04496">
    <property type="entry name" value="SSB_OBF"/>
    <property type="match status" value="1"/>
</dbReference>
<feature type="compositionally biased region" description="Low complexity" evidence="3">
    <location>
        <begin position="140"/>
        <end position="153"/>
    </location>
</feature>
<dbReference type="GO" id="GO:0003697">
    <property type="term" value="F:single-stranded DNA binding"/>
    <property type="evidence" value="ECO:0007669"/>
    <property type="project" value="InterPro"/>
</dbReference>
<gene>
    <name evidence="4" type="ORF">POG00_04540</name>
</gene>
<accession>A0AAW6FSL6</accession>
<feature type="region of interest" description="Disordered" evidence="3">
    <location>
        <begin position="121"/>
        <end position="167"/>
    </location>
</feature>
<dbReference type="Proteomes" id="UP001220658">
    <property type="component" value="Unassembled WGS sequence"/>
</dbReference>
<evidence type="ECO:0000256" key="1">
    <source>
        <dbReference type="ARBA" id="ARBA00023125"/>
    </source>
</evidence>
<dbReference type="InterPro" id="IPR000424">
    <property type="entry name" value="Primosome_PriB/ssb"/>
</dbReference>
<dbReference type="PROSITE" id="PS50935">
    <property type="entry name" value="SSB"/>
    <property type="match status" value="1"/>
</dbReference>
<keyword evidence="1 2" id="KW-0238">DNA-binding</keyword>
<evidence type="ECO:0000313" key="4">
    <source>
        <dbReference type="EMBL" id="MDC0827976.1"/>
    </source>
</evidence>
<organism evidence="4 5">
    <name type="scientific">Faecalitalea cylindroides</name>
    <dbReference type="NCBI Taxonomy" id="39483"/>
    <lineage>
        <taxon>Bacteria</taxon>
        <taxon>Bacillati</taxon>
        <taxon>Bacillota</taxon>
        <taxon>Erysipelotrichia</taxon>
        <taxon>Erysipelotrichales</taxon>
        <taxon>Erysipelotrichaceae</taxon>
        <taxon>Faecalitalea</taxon>
    </lineage>
</organism>
<evidence type="ECO:0000256" key="3">
    <source>
        <dbReference type="SAM" id="MobiDB-lite"/>
    </source>
</evidence>
<dbReference type="InterPro" id="IPR012340">
    <property type="entry name" value="NA-bd_OB-fold"/>
</dbReference>
<evidence type="ECO:0000313" key="5">
    <source>
        <dbReference type="Proteomes" id="UP001220658"/>
    </source>
</evidence>
<dbReference type="Pfam" id="PF00436">
    <property type="entry name" value="SSB"/>
    <property type="match status" value="1"/>
</dbReference>